<dbReference type="InterPro" id="IPR014555">
    <property type="entry name" value="RecF-like"/>
</dbReference>
<dbReference type="PIRSF" id="PIRSF029347">
    <property type="entry name" value="RecF"/>
    <property type="match status" value="1"/>
</dbReference>
<dbReference type="GO" id="GO:0016887">
    <property type="term" value="F:ATP hydrolysis activity"/>
    <property type="evidence" value="ECO:0007669"/>
    <property type="project" value="InterPro"/>
</dbReference>
<dbReference type="InterPro" id="IPR027417">
    <property type="entry name" value="P-loop_NTPase"/>
</dbReference>
<feature type="domain" description="ATPase AAA-type core" evidence="1">
    <location>
        <begin position="31"/>
        <end position="361"/>
    </location>
</feature>
<dbReference type="SUPFAM" id="SSF52540">
    <property type="entry name" value="P-loop containing nucleoside triphosphate hydrolases"/>
    <property type="match status" value="1"/>
</dbReference>
<dbReference type="Pfam" id="PF13304">
    <property type="entry name" value="AAA_21"/>
    <property type="match status" value="1"/>
</dbReference>
<dbReference type="Proteomes" id="UP000241473">
    <property type="component" value="Unassembled WGS sequence"/>
</dbReference>
<organism evidence="2 3">
    <name type="scientific">Candidatus Marsarchaeota G1 archaeon OSP_C</name>
    <dbReference type="NCBI Taxonomy" id="1978154"/>
    <lineage>
        <taxon>Archaea</taxon>
        <taxon>Candidatus Marsarchaeota</taxon>
        <taxon>Candidatus Marsarchaeota group 1</taxon>
    </lineage>
</organism>
<gene>
    <name evidence="2" type="ORF">B9Q00_09755</name>
</gene>
<evidence type="ECO:0000313" key="2">
    <source>
        <dbReference type="EMBL" id="PSN87091.1"/>
    </source>
</evidence>
<accession>A0A2R6AL68</accession>
<comment type="caution">
    <text evidence="2">The sequence shown here is derived from an EMBL/GenBank/DDBJ whole genome shotgun (WGS) entry which is preliminary data.</text>
</comment>
<dbReference type="InterPro" id="IPR003959">
    <property type="entry name" value="ATPase_AAA_core"/>
</dbReference>
<reference evidence="2 3" key="1">
    <citation type="submission" date="2017-04" db="EMBL/GenBank/DDBJ databases">
        <title>Novel microbial lineages endemic to geothermal iron-oxide mats fill important gaps in the evolutionary history of Archaea.</title>
        <authorList>
            <person name="Jay Z.J."/>
            <person name="Beam J.P."/>
            <person name="Dlakic M."/>
            <person name="Rusch D.B."/>
            <person name="Kozubal M.A."/>
            <person name="Inskeep W.P."/>
        </authorList>
    </citation>
    <scope>NUCLEOTIDE SEQUENCE [LARGE SCALE GENOMIC DNA]</scope>
    <source>
        <strain evidence="2">OSP_C</strain>
    </source>
</reference>
<dbReference type="PANTHER" id="PTHR43581">
    <property type="entry name" value="ATP/GTP PHOSPHATASE"/>
    <property type="match status" value="1"/>
</dbReference>
<dbReference type="GO" id="GO:0005524">
    <property type="term" value="F:ATP binding"/>
    <property type="evidence" value="ECO:0007669"/>
    <property type="project" value="InterPro"/>
</dbReference>
<dbReference type="Gene3D" id="3.40.50.300">
    <property type="entry name" value="P-loop containing nucleotide triphosphate hydrolases"/>
    <property type="match status" value="2"/>
</dbReference>
<name>A0A2R6AL68_9ARCH</name>
<sequence>MEIIFVPIDYKRVRIKNFKSLENVEIGLEKLNVIVGPNGSGKTNLFEAFLFAKSTVRPSIYPPYPFLYWWGYKNMVYMHDISRNVEFGVSGEVKTREGVLQSFSYSLAVNGAGEKLRIIEERLDGGSFRITRMGSELKVYLHEREVSSYEILDLRYSVFNLFAYPAKVFDEERGKWRLVLQANVGLLNGPPQVLVELDEQSIDALVELYWRLFSDVYLLKFSSDRARTPSVPGSIIGIDGYGLFSVLQEMYSGVGPEKKPEGFLDYFLDRFNIRLRFQNTEFQTVLMKLVEDGLEVEPQGIPDGYLKAMAVLYLLDLKPSLLLVDELENHMHLKLIEHVISAFRASETKVLATTHSPLVIDLAKPEELILLYKRGRSTEARRTENPEALKAELAERGITLSESWLYGSLSDEI</sequence>
<dbReference type="PANTHER" id="PTHR43581:SF4">
    <property type="entry name" value="ATP_GTP PHOSPHATASE"/>
    <property type="match status" value="1"/>
</dbReference>
<dbReference type="AlphaFoldDB" id="A0A2R6AL68"/>
<dbReference type="InterPro" id="IPR051396">
    <property type="entry name" value="Bact_Antivir_Def_Nuclease"/>
</dbReference>
<evidence type="ECO:0000313" key="3">
    <source>
        <dbReference type="Proteomes" id="UP000241473"/>
    </source>
</evidence>
<proteinExistence type="predicted"/>
<evidence type="ECO:0000259" key="1">
    <source>
        <dbReference type="Pfam" id="PF13304"/>
    </source>
</evidence>
<protein>
    <recommendedName>
        <fullName evidence="1">ATPase AAA-type core domain-containing protein</fullName>
    </recommendedName>
</protein>
<dbReference type="EMBL" id="NEXB01000085">
    <property type="protein sequence ID" value="PSN87091.1"/>
    <property type="molecule type" value="Genomic_DNA"/>
</dbReference>